<feature type="transmembrane region" description="Helical" evidence="2">
    <location>
        <begin position="372"/>
        <end position="391"/>
    </location>
</feature>
<organism evidence="3 4">
    <name type="scientific">Austropuccinia psidii MF-1</name>
    <dbReference type="NCBI Taxonomy" id="1389203"/>
    <lineage>
        <taxon>Eukaryota</taxon>
        <taxon>Fungi</taxon>
        <taxon>Dikarya</taxon>
        <taxon>Basidiomycota</taxon>
        <taxon>Pucciniomycotina</taxon>
        <taxon>Pucciniomycetes</taxon>
        <taxon>Pucciniales</taxon>
        <taxon>Sphaerophragmiaceae</taxon>
        <taxon>Austropuccinia</taxon>
    </lineage>
</organism>
<feature type="transmembrane region" description="Helical" evidence="2">
    <location>
        <begin position="436"/>
        <end position="457"/>
    </location>
</feature>
<dbReference type="PANTHER" id="PTHR37490">
    <property type="entry name" value="EXPRESSED PROTEIN"/>
    <property type="match status" value="1"/>
</dbReference>
<sequence length="978" mass="111382">MSSKIHQDHQDEQNQDPLPPNYQASCHPFLACEDSLKSKTLHSSSRSPISPGHHDQAHDQAISTTMSNHSHQKRLSIDNLSSNPSDRPNLNHHLNHHQNQRHQYNSSSSICHSRSTSSNSSNTQSFHRKSLQLNHHQQEHCNLIHSNLESHLIQFNHPSTYSYSSTSSSGSSSQSSSNLYHLFFLSSSYNHSIQPLLSISILISLLLINSITSSIILAIVTTRLTHLSLATFPALELFSLSILTRLKPITSLDSKLSNSNHYFNSNHHHHHHHHHHPTNHHLPKLFSWRFIIKYTLPISLLSLSTSWSKAELAGRLGIGIWQSFDVYSLPIVWLILSKKLLLRKPSKEFYAAGSLIAASISLILFNQSFSPIFILLGSFSALSHATYLISLKTFQLSFPQISLRLALTHSSPLAFILVIIPAFLNSTHRSTNGIDSLGTTPPSTLGTSFWLISFVLARVSERMLELWTIQRLRSPLSILLLISPRNLLSIGLSSLTRVYIGLTSLPQALTIYFLSLLGIHHAETGIMDVILVFIHLIWKRVPPKSYVNTPLIMEYDQDDEDDQDEEDEEDDERKLNYNTEEHQENILDHSNEALKQNRFQNSTHLEGSLLDQEIFRLHNTRFALSIPRPSYRRFSATRTRFRWAFRISVFGPLIILFFLQSHRNSTHWESTRNELLIQTNRLNRSLDLVFSYYNEPLDLFAQAVNHVRTVSVLAAQNPQVIIYVKHPEISLSKVAQAIKADQVIRLNNVGREGGTYLTHILRHYNATLYSMSTQSINFNDLPQHFEFEKEKLSNQLGIIGLADHTIFMQPHISWHWIAKPRMTLFDSRRTGFLSFGPYLNSTCGEDGLGNGNYERMRDIYAIFHESFCPPSGQLASYAGQFLVSKKRIMKHGYSKYLKLKEILEAPSQHWIHTEGGWLKWKGATDVGPAKNPTGPVAPFLGHALERSWPVIFDCEDPSIAKNCPDEVNDKERCQCFDE</sequence>
<accession>A0A9Q3E0K2</accession>
<feature type="transmembrane region" description="Helical" evidence="2">
    <location>
        <begin position="319"/>
        <end position="337"/>
    </location>
</feature>
<evidence type="ECO:0000256" key="1">
    <source>
        <dbReference type="SAM" id="MobiDB-lite"/>
    </source>
</evidence>
<evidence type="ECO:0000313" key="3">
    <source>
        <dbReference type="EMBL" id="MBW0510066.1"/>
    </source>
</evidence>
<feature type="compositionally biased region" description="Basic and acidic residues" evidence="1">
    <location>
        <begin position="1"/>
        <end position="12"/>
    </location>
</feature>
<proteinExistence type="predicted"/>
<keyword evidence="2" id="KW-1133">Transmembrane helix</keyword>
<feature type="transmembrane region" description="Helical" evidence="2">
    <location>
        <begin position="196"/>
        <end position="220"/>
    </location>
</feature>
<feature type="transmembrane region" description="Helical" evidence="2">
    <location>
        <begin position="349"/>
        <end position="366"/>
    </location>
</feature>
<feature type="transmembrane region" description="Helical" evidence="2">
    <location>
        <begin position="290"/>
        <end position="307"/>
    </location>
</feature>
<feature type="region of interest" description="Disordered" evidence="1">
    <location>
        <begin position="557"/>
        <end position="577"/>
    </location>
</feature>
<keyword evidence="4" id="KW-1185">Reference proteome</keyword>
<comment type="caution">
    <text evidence="3">The sequence shown here is derived from an EMBL/GenBank/DDBJ whole genome shotgun (WGS) entry which is preliminary data.</text>
</comment>
<dbReference type="Proteomes" id="UP000765509">
    <property type="component" value="Unassembled WGS sequence"/>
</dbReference>
<feature type="transmembrane region" description="Helical" evidence="2">
    <location>
        <begin position="403"/>
        <end position="424"/>
    </location>
</feature>
<dbReference type="EMBL" id="AVOT02021312">
    <property type="protein sequence ID" value="MBW0510066.1"/>
    <property type="molecule type" value="Genomic_DNA"/>
</dbReference>
<dbReference type="PANTHER" id="PTHR37490:SF1">
    <property type="entry name" value="GLYCOSYLTRANSFERASE 2-LIKE DOMAIN-CONTAINING PROTEIN"/>
    <property type="match status" value="1"/>
</dbReference>
<evidence type="ECO:0000313" key="4">
    <source>
        <dbReference type="Proteomes" id="UP000765509"/>
    </source>
</evidence>
<evidence type="ECO:0000256" key="2">
    <source>
        <dbReference type="SAM" id="Phobius"/>
    </source>
</evidence>
<keyword evidence="2" id="KW-0812">Transmembrane</keyword>
<feature type="compositionally biased region" description="Low complexity" evidence="1">
    <location>
        <begin position="101"/>
        <end position="125"/>
    </location>
</feature>
<gene>
    <name evidence="3" type="ORF">O181_049781</name>
</gene>
<name>A0A9Q3E0K2_9BASI</name>
<protein>
    <submittedName>
        <fullName evidence="3">Uncharacterized protein</fullName>
    </submittedName>
</protein>
<feature type="region of interest" description="Disordered" evidence="1">
    <location>
        <begin position="1"/>
        <end position="127"/>
    </location>
</feature>
<keyword evidence="2" id="KW-0472">Membrane</keyword>
<feature type="transmembrane region" description="Helical" evidence="2">
    <location>
        <begin position="478"/>
        <end position="500"/>
    </location>
</feature>
<feature type="transmembrane region" description="Helical" evidence="2">
    <location>
        <begin position="512"/>
        <end position="538"/>
    </location>
</feature>
<feature type="compositionally biased region" description="Polar residues" evidence="1">
    <location>
        <begin position="78"/>
        <end position="88"/>
    </location>
</feature>
<feature type="transmembrane region" description="Helical" evidence="2">
    <location>
        <begin position="643"/>
        <end position="660"/>
    </location>
</feature>
<feature type="compositionally biased region" description="Acidic residues" evidence="1">
    <location>
        <begin position="557"/>
        <end position="571"/>
    </location>
</feature>
<reference evidence="3" key="1">
    <citation type="submission" date="2021-03" db="EMBL/GenBank/DDBJ databases">
        <title>Draft genome sequence of rust myrtle Austropuccinia psidii MF-1, a brazilian biotype.</title>
        <authorList>
            <person name="Quecine M.C."/>
            <person name="Pachon D.M.R."/>
            <person name="Bonatelli M.L."/>
            <person name="Correr F.H."/>
            <person name="Franceschini L.M."/>
            <person name="Leite T.F."/>
            <person name="Margarido G.R.A."/>
            <person name="Almeida C.A."/>
            <person name="Ferrarezi J.A."/>
            <person name="Labate C.A."/>
        </authorList>
    </citation>
    <scope>NUCLEOTIDE SEQUENCE</scope>
    <source>
        <strain evidence="3">MF-1</strain>
    </source>
</reference>
<dbReference type="OrthoDB" id="28755at2759"/>
<dbReference type="AlphaFoldDB" id="A0A9Q3E0K2"/>